<gene>
    <name evidence="4" type="ORF">RM445_20830</name>
</gene>
<dbReference type="Proteomes" id="UP001183202">
    <property type="component" value="Unassembled WGS sequence"/>
</dbReference>
<feature type="region of interest" description="Disordered" evidence="2">
    <location>
        <begin position="212"/>
        <end position="243"/>
    </location>
</feature>
<sequence>MSPRNWADDEAGAEEPFWRAAPPARPRTVHGGIQINSTRGPVARTWWSARFLAVLEAAGVGGRLARGRTYARRGQTVSLQVDAGAATARVQGSAARPYRVRIGVPTLDKAQWTAVLDALAADASLTAAMLAGELPREVEDVVAAQGVDLFPSGSRDLAMDCTCPDATVPCKHLAAVFYLLAERFDADPFAVLALRGRDRETVLDELRARRTRAPEAPPLPTDPVAFYGGGSPELPAGPSTPPDALLDRVPALPLAVRGRDVVELLRPLYRALDDR</sequence>
<dbReference type="Pfam" id="PF04434">
    <property type="entry name" value="SWIM"/>
    <property type="match status" value="1"/>
</dbReference>
<proteinExistence type="predicted"/>
<dbReference type="PANTHER" id="PTHR38133:SF1">
    <property type="entry name" value="SLR1429 PROTEIN"/>
    <property type="match status" value="1"/>
</dbReference>
<dbReference type="InterPro" id="IPR007527">
    <property type="entry name" value="Znf_SWIM"/>
</dbReference>
<keyword evidence="5" id="KW-1185">Reference proteome</keyword>
<evidence type="ECO:0000313" key="4">
    <source>
        <dbReference type="EMBL" id="MDT0351977.1"/>
    </source>
</evidence>
<keyword evidence="1" id="KW-0862">Zinc</keyword>
<comment type="caution">
    <text evidence="4">The sequence shown here is derived from an EMBL/GenBank/DDBJ whole genome shotgun (WGS) entry which is preliminary data.</text>
</comment>
<dbReference type="PANTHER" id="PTHR38133">
    <property type="entry name" value="SLR1429 PROTEIN"/>
    <property type="match status" value="1"/>
</dbReference>
<evidence type="ECO:0000256" key="2">
    <source>
        <dbReference type="SAM" id="MobiDB-lite"/>
    </source>
</evidence>
<evidence type="ECO:0000313" key="5">
    <source>
        <dbReference type="Proteomes" id="UP001183202"/>
    </source>
</evidence>
<evidence type="ECO:0000259" key="3">
    <source>
        <dbReference type="PROSITE" id="PS50966"/>
    </source>
</evidence>
<keyword evidence="1" id="KW-0863">Zinc-finger</keyword>
<feature type="domain" description="SWIM-type" evidence="3">
    <location>
        <begin position="145"/>
        <end position="181"/>
    </location>
</feature>
<dbReference type="EMBL" id="JAVREJ010000015">
    <property type="protein sequence ID" value="MDT0351977.1"/>
    <property type="molecule type" value="Genomic_DNA"/>
</dbReference>
<evidence type="ECO:0000256" key="1">
    <source>
        <dbReference type="PROSITE-ProRule" id="PRU00325"/>
    </source>
</evidence>
<dbReference type="RefSeq" id="WP_311558476.1">
    <property type="nucleotide sequence ID" value="NZ_JAVREJ010000015.1"/>
</dbReference>
<dbReference type="PROSITE" id="PS50966">
    <property type="entry name" value="ZF_SWIM"/>
    <property type="match status" value="1"/>
</dbReference>
<accession>A0ABU2NDE0</accession>
<reference evidence="5" key="1">
    <citation type="submission" date="2023-07" db="EMBL/GenBank/DDBJ databases">
        <title>30 novel species of actinomycetes from the DSMZ collection.</title>
        <authorList>
            <person name="Nouioui I."/>
        </authorList>
    </citation>
    <scope>NUCLEOTIDE SEQUENCE [LARGE SCALE GENOMIC DNA]</scope>
    <source>
        <strain evidence="5">DSM 45834</strain>
    </source>
</reference>
<organism evidence="4 5">
    <name type="scientific">Pseudonocardia charpentierae</name>
    <dbReference type="NCBI Taxonomy" id="3075545"/>
    <lineage>
        <taxon>Bacteria</taxon>
        <taxon>Bacillati</taxon>
        <taxon>Actinomycetota</taxon>
        <taxon>Actinomycetes</taxon>
        <taxon>Pseudonocardiales</taxon>
        <taxon>Pseudonocardiaceae</taxon>
        <taxon>Pseudonocardia</taxon>
    </lineage>
</organism>
<keyword evidence="1" id="KW-0479">Metal-binding</keyword>
<protein>
    <submittedName>
        <fullName evidence="4">SWIM zinc finger family protein</fullName>
    </submittedName>
</protein>
<name>A0ABU2NDE0_9PSEU</name>